<keyword evidence="2" id="KW-0812">Transmembrane</keyword>
<reference evidence="3" key="1">
    <citation type="submission" date="2016-05" db="EMBL/GenBank/DDBJ databases">
        <authorList>
            <person name="Lavstsen T."/>
            <person name="Jespersen J.S."/>
        </authorList>
    </citation>
    <scope>NUCLEOTIDE SEQUENCE</scope>
    <source>
        <tissue evidence="3">Brain</tissue>
    </source>
</reference>
<keyword evidence="2" id="KW-1133">Transmembrane helix</keyword>
<keyword evidence="2" id="KW-0472">Membrane</keyword>
<organism evidence="3">
    <name type="scientific">Nothobranchius furzeri</name>
    <name type="common">Turquoise killifish</name>
    <dbReference type="NCBI Taxonomy" id="105023"/>
    <lineage>
        <taxon>Eukaryota</taxon>
        <taxon>Metazoa</taxon>
        <taxon>Chordata</taxon>
        <taxon>Craniata</taxon>
        <taxon>Vertebrata</taxon>
        <taxon>Euteleostomi</taxon>
        <taxon>Actinopterygii</taxon>
        <taxon>Neopterygii</taxon>
        <taxon>Teleostei</taxon>
        <taxon>Neoteleostei</taxon>
        <taxon>Acanthomorphata</taxon>
        <taxon>Ovalentaria</taxon>
        <taxon>Atherinomorphae</taxon>
        <taxon>Cyprinodontiformes</taxon>
        <taxon>Nothobranchiidae</taxon>
        <taxon>Nothobranchius</taxon>
    </lineage>
</organism>
<feature type="transmembrane region" description="Helical" evidence="2">
    <location>
        <begin position="28"/>
        <end position="50"/>
    </location>
</feature>
<name>A0A1A7ZSC4_NOTFU</name>
<sequence>PSTRHALDSYTLDFAPSFTKQPIHGGGVGGPCIAVDLFLLLLSLCAALLMHPPKLTRNTLVLGLPPPPGQGTAASRGGAHSGPKS</sequence>
<proteinExistence type="predicted"/>
<dbReference type="AlphaFoldDB" id="A0A1A7ZSC4"/>
<feature type="non-terminal residue" evidence="3">
    <location>
        <position position="85"/>
    </location>
</feature>
<dbReference type="EMBL" id="HADY01007267">
    <property type="protein sequence ID" value="SBP45752.1"/>
    <property type="molecule type" value="Transcribed_RNA"/>
</dbReference>
<evidence type="ECO:0000256" key="2">
    <source>
        <dbReference type="SAM" id="Phobius"/>
    </source>
</evidence>
<accession>A0A1A7ZSC4</accession>
<feature type="region of interest" description="Disordered" evidence="1">
    <location>
        <begin position="62"/>
        <end position="85"/>
    </location>
</feature>
<evidence type="ECO:0000256" key="1">
    <source>
        <dbReference type="SAM" id="MobiDB-lite"/>
    </source>
</evidence>
<reference evidence="3" key="2">
    <citation type="submission" date="2016-06" db="EMBL/GenBank/DDBJ databases">
        <title>The genome of a short-lived fish provides insights into sex chromosome evolution and the genetic control of aging.</title>
        <authorList>
            <person name="Reichwald K."/>
            <person name="Felder M."/>
            <person name="Petzold A."/>
            <person name="Koch P."/>
            <person name="Groth M."/>
            <person name="Platzer M."/>
        </authorList>
    </citation>
    <scope>NUCLEOTIDE SEQUENCE</scope>
    <source>
        <tissue evidence="3">Brain</tissue>
    </source>
</reference>
<evidence type="ECO:0000313" key="3">
    <source>
        <dbReference type="EMBL" id="SBP45752.1"/>
    </source>
</evidence>
<feature type="non-terminal residue" evidence="3">
    <location>
        <position position="1"/>
    </location>
</feature>
<protein>
    <submittedName>
        <fullName evidence="3">E4 protein</fullName>
    </submittedName>
</protein>
<gene>
    <name evidence="3" type="primary">E4</name>
</gene>